<evidence type="ECO:0000256" key="1">
    <source>
        <dbReference type="ARBA" id="ARBA00004123"/>
    </source>
</evidence>
<accession>A0A7I5E4Z3</accession>
<dbReference type="GO" id="GO:0007064">
    <property type="term" value="P:mitotic sister chromatid cohesion"/>
    <property type="evidence" value="ECO:0007669"/>
    <property type="project" value="InterPro"/>
</dbReference>
<comment type="similarity">
    <text evidence="6">Belongs to the CTF8 family.</text>
</comment>
<reference evidence="8" key="1">
    <citation type="submission" date="2020-12" db="UniProtKB">
        <authorList>
            <consortium name="WormBaseParasite"/>
        </authorList>
    </citation>
    <scope>IDENTIFICATION</scope>
    <source>
        <strain evidence="8">MHco3</strain>
    </source>
</reference>
<protein>
    <submittedName>
        <fullName evidence="8">Ctf8</fullName>
    </submittedName>
</protein>
<evidence type="ECO:0000313" key="7">
    <source>
        <dbReference type="Proteomes" id="UP000025227"/>
    </source>
</evidence>
<dbReference type="GO" id="GO:0003677">
    <property type="term" value="F:DNA binding"/>
    <property type="evidence" value="ECO:0007669"/>
    <property type="project" value="UniProtKB-KW"/>
</dbReference>
<keyword evidence="2" id="KW-0235">DNA replication</keyword>
<evidence type="ECO:0000256" key="4">
    <source>
        <dbReference type="ARBA" id="ARBA00023242"/>
    </source>
</evidence>
<evidence type="ECO:0000313" key="8">
    <source>
        <dbReference type="WBParaSite" id="HCON_00000710-00001"/>
    </source>
</evidence>
<dbReference type="PANTHER" id="PTHR28605:SF1">
    <property type="entry name" value="CHROMOSOME TRANSMISSION FIDELITY FACTOR 8"/>
    <property type="match status" value="1"/>
</dbReference>
<evidence type="ECO:0000256" key="3">
    <source>
        <dbReference type="ARBA" id="ARBA00023125"/>
    </source>
</evidence>
<dbReference type="AlphaFoldDB" id="A0A7I5E4Z3"/>
<organism evidence="7 8">
    <name type="scientific">Haemonchus contortus</name>
    <name type="common">Barber pole worm</name>
    <dbReference type="NCBI Taxonomy" id="6289"/>
    <lineage>
        <taxon>Eukaryota</taxon>
        <taxon>Metazoa</taxon>
        <taxon>Ecdysozoa</taxon>
        <taxon>Nematoda</taxon>
        <taxon>Chromadorea</taxon>
        <taxon>Rhabditida</taxon>
        <taxon>Rhabditina</taxon>
        <taxon>Rhabditomorpha</taxon>
        <taxon>Strongyloidea</taxon>
        <taxon>Trichostrongylidae</taxon>
        <taxon>Haemonchus</taxon>
    </lineage>
</organism>
<comment type="subcellular location">
    <subcellularLocation>
        <location evidence="1">Nucleus</location>
    </subcellularLocation>
</comment>
<dbReference type="OrthoDB" id="121932at2759"/>
<keyword evidence="5" id="KW-0131">Cell cycle</keyword>
<dbReference type="GO" id="GO:0006260">
    <property type="term" value="P:DNA replication"/>
    <property type="evidence" value="ECO:0007669"/>
    <property type="project" value="UniProtKB-KW"/>
</dbReference>
<keyword evidence="4" id="KW-0539">Nucleus</keyword>
<proteinExistence type="inferred from homology"/>
<dbReference type="GO" id="GO:0031390">
    <property type="term" value="C:Ctf18 RFC-like complex"/>
    <property type="evidence" value="ECO:0007669"/>
    <property type="project" value="InterPro"/>
</dbReference>
<name>A0A7I5E4Z3_HAECO</name>
<dbReference type="Proteomes" id="UP000025227">
    <property type="component" value="Unplaced"/>
</dbReference>
<evidence type="ECO:0000256" key="6">
    <source>
        <dbReference type="ARBA" id="ARBA00038447"/>
    </source>
</evidence>
<dbReference type="PANTHER" id="PTHR28605">
    <property type="entry name" value="CTF8, CHROMOSOME TRANSMISSION FIDELITY FACTOR 8 HOMOLOG (S. CEREVISIAE)"/>
    <property type="match status" value="1"/>
</dbReference>
<dbReference type="WBParaSite" id="HCON_00000710-00001">
    <property type="protein sequence ID" value="HCON_00000710-00001"/>
    <property type="gene ID" value="HCON_00000710"/>
</dbReference>
<keyword evidence="7" id="KW-1185">Reference proteome</keyword>
<sequence>MIIELQGTIESCGRSLENETLGHLAWRIDNSEALLLIGHHLLEGKLVELEMPFAVIRPAVGEDAETDQRSMTVDAIITRKVVFRNRPKPLITQQHLAEY</sequence>
<keyword evidence="3" id="KW-0238">DNA-binding</keyword>
<dbReference type="InterPro" id="IPR018607">
    <property type="entry name" value="Ctf8"/>
</dbReference>
<dbReference type="Pfam" id="PF09696">
    <property type="entry name" value="Ctf8"/>
    <property type="match status" value="1"/>
</dbReference>
<evidence type="ECO:0000256" key="5">
    <source>
        <dbReference type="ARBA" id="ARBA00023306"/>
    </source>
</evidence>
<dbReference type="OMA" id="TNVPKPC"/>
<evidence type="ECO:0000256" key="2">
    <source>
        <dbReference type="ARBA" id="ARBA00022705"/>
    </source>
</evidence>